<evidence type="ECO:0000313" key="3">
    <source>
        <dbReference type="Proteomes" id="UP000824013"/>
    </source>
</evidence>
<proteinExistence type="predicted"/>
<reference evidence="2" key="1">
    <citation type="journal article" date="2021" name="PeerJ">
        <title>Extensive microbial diversity within the chicken gut microbiome revealed by metagenomics and culture.</title>
        <authorList>
            <person name="Gilroy R."/>
            <person name="Ravi A."/>
            <person name="Getino M."/>
            <person name="Pursley I."/>
            <person name="Horton D.L."/>
            <person name="Alikhan N.F."/>
            <person name="Baker D."/>
            <person name="Gharbi K."/>
            <person name="Hall N."/>
            <person name="Watson M."/>
            <person name="Adriaenssens E.M."/>
            <person name="Foster-Nyarko E."/>
            <person name="Jarju S."/>
            <person name="Secka A."/>
            <person name="Antonio M."/>
            <person name="Oren A."/>
            <person name="Chaudhuri R.R."/>
            <person name="La Ragione R."/>
            <person name="Hildebrand F."/>
            <person name="Pallen M.J."/>
        </authorList>
    </citation>
    <scope>NUCLEOTIDE SEQUENCE</scope>
    <source>
        <strain evidence="2">3204</strain>
    </source>
</reference>
<keyword evidence="1" id="KW-0812">Transmembrane</keyword>
<dbReference type="Gene3D" id="3.40.30.10">
    <property type="entry name" value="Glutaredoxin"/>
    <property type="match status" value="1"/>
</dbReference>
<organism evidence="2 3">
    <name type="scientific">Candidatus Companilactobacillus pullicola</name>
    <dbReference type="NCBI Taxonomy" id="2838523"/>
    <lineage>
        <taxon>Bacteria</taxon>
        <taxon>Bacillati</taxon>
        <taxon>Bacillota</taxon>
        <taxon>Bacilli</taxon>
        <taxon>Lactobacillales</taxon>
        <taxon>Lactobacillaceae</taxon>
        <taxon>Companilactobacillus</taxon>
    </lineage>
</organism>
<comment type="caution">
    <text evidence="2">The sequence shown here is derived from an EMBL/GenBank/DDBJ whole genome shotgun (WGS) entry which is preliminary data.</text>
</comment>
<keyword evidence="1" id="KW-1133">Transmembrane helix</keyword>
<gene>
    <name evidence="2" type="ORF">H9820_00140</name>
</gene>
<sequence length="126" mass="14999">MKVKFKKEGLIFLNVIMMIVVLLLSGQLIIQHQEKERISVKLTNTQNVTLFFYRDDCRDCQKVFDDVYWQKISGQKLIFINMNNQSNRRYIGKYDLVSVPTFIKNHHRYVGTNLSKINQVIREDKN</sequence>
<protein>
    <submittedName>
        <fullName evidence="2">Thioredoxin</fullName>
    </submittedName>
</protein>
<keyword evidence="1" id="KW-0472">Membrane</keyword>
<dbReference type="SUPFAM" id="SSF52833">
    <property type="entry name" value="Thioredoxin-like"/>
    <property type="match status" value="1"/>
</dbReference>
<dbReference type="EMBL" id="DXCM01000002">
    <property type="protein sequence ID" value="HIY91336.1"/>
    <property type="molecule type" value="Genomic_DNA"/>
</dbReference>
<feature type="transmembrane region" description="Helical" evidence="1">
    <location>
        <begin position="12"/>
        <end position="30"/>
    </location>
</feature>
<dbReference type="InterPro" id="IPR036249">
    <property type="entry name" value="Thioredoxin-like_sf"/>
</dbReference>
<evidence type="ECO:0000313" key="2">
    <source>
        <dbReference type="EMBL" id="HIY91336.1"/>
    </source>
</evidence>
<dbReference type="Proteomes" id="UP000824013">
    <property type="component" value="Unassembled WGS sequence"/>
</dbReference>
<name>A0A9D2CMD9_9LACO</name>
<dbReference type="AlphaFoldDB" id="A0A9D2CMD9"/>
<reference evidence="2" key="2">
    <citation type="submission" date="2021-04" db="EMBL/GenBank/DDBJ databases">
        <authorList>
            <person name="Gilroy R."/>
        </authorList>
    </citation>
    <scope>NUCLEOTIDE SEQUENCE</scope>
    <source>
        <strain evidence="2">3204</strain>
    </source>
</reference>
<accession>A0A9D2CMD9</accession>
<evidence type="ECO:0000256" key="1">
    <source>
        <dbReference type="SAM" id="Phobius"/>
    </source>
</evidence>